<accession>A0ABR9JC72</accession>
<name>A0ABR9JC72_9MICC</name>
<dbReference type="RefSeq" id="WP_192594563.1">
    <property type="nucleotide sequence ID" value="NZ_BAAALJ010000017.1"/>
</dbReference>
<dbReference type="EMBL" id="JADBED010000001">
    <property type="protein sequence ID" value="MBE1523406.1"/>
    <property type="molecule type" value="Genomic_DNA"/>
</dbReference>
<evidence type="ECO:0000313" key="2">
    <source>
        <dbReference type="Proteomes" id="UP000643525"/>
    </source>
</evidence>
<organism evidence="1 2">
    <name type="scientific">Nesterenkonia lutea</name>
    <dbReference type="NCBI Taxonomy" id="272919"/>
    <lineage>
        <taxon>Bacteria</taxon>
        <taxon>Bacillati</taxon>
        <taxon>Actinomycetota</taxon>
        <taxon>Actinomycetes</taxon>
        <taxon>Micrococcales</taxon>
        <taxon>Micrococcaceae</taxon>
        <taxon>Nesterenkonia</taxon>
    </lineage>
</organism>
<keyword evidence="2" id="KW-1185">Reference proteome</keyword>
<reference evidence="1 2" key="1">
    <citation type="submission" date="2020-10" db="EMBL/GenBank/DDBJ databases">
        <title>Sequencing the genomes of 1000 actinobacteria strains.</title>
        <authorList>
            <person name="Klenk H.-P."/>
        </authorList>
    </citation>
    <scope>NUCLEOTIDE SEQUENCE [LARGE SCALE GENOMIC DNA]</scope>
    <source>
        <strain evidence="1 2">DSM 15666</strain>
    </source>
</reference>
<protein>
    <recommendedName>
        <fullName evidence="3">ATP-grasp domain-containing protein</fullName>
    </recommendedName>
</protein>
<proteinExistence type="predicted"/>
<evidence type="ECO:0000313" key="1">
    <source>
        <dbReference type="EMBL" id="MBE1523406.1"/>
    </source>
</evidence>
<gene>
    <name evidence="1" type="ORF">H4W27_000524</name>
</gene>
<evidence type="ECO:0008006" key="3">
    <source>
        <dbReference type="Google" id="ProtNLM"/>
    </source>
</evidence>
<dbReference type="Proteomes" id="UP000643525">
    <property type="component" value="Unassembled WGS sequence"/>
</dbReference>
<comment type="caution">
    <text evidence="1">The sequence shown here is derived from an EMBL/GenBank/DDBJ whole genome shotgun (WGS) entry which is preliminary data.</text>
</comment>
<sequence>MSSRDAPATPASWSTSPTHQFIQEVVEPQRENFNTYSEVLTTRGILLTDAKKRRKVAATKLSPPDAVPSYRLTHAGHLIGGIDGKYTTAVSQQARLATLDRGTLREYLAASHLPVRAAQTFLDSRREEGRRFALSAPNAVSLRPVSRRARPPFPVEIHDVNANFSSAWESIVAACNTLRTVERQIAIEHVLPGVSLRFFVVGERAIAAVARVPFYVVGDGISSTRELVDAEMTRRGRCAYLKKRSRRPVGSPSTPGDIGDDAVPPKKELVVLAPETQPGTFISVDVRDIVDDSLVQLALDAMWAFPGLTATAVDISSPSIHGREGATVTDVNPGSDISEFLYPAYGAPRKVGLAVLDHMIAAAGR</sequence>